<evidence type="ECO:0000259" key="6">
    <source>
        <dbReference type="PROSITE" id="PS51186"/>
    </source>
</evidence>
<evidence type="ECO:0000256" key="1">
    <source>
        <dbReference type="ARBA" id="ARBA00022491"/>
    </source>
</evidence>
<dbReference type="GO" id="GO:0016746">
    <property type="term" value="F:acyltransferase activity"/>
    <property type="evidence" value="ECO:0007669"/>
    <property type="project" value="UniProtKB-KW"/>
</dbReference>
<evidence type="ECO:0000313" key="8">
    <source>
        <dbReference type="Proteomes" id="UP001243717"/>
    </source>
</evidence>
<comment type="catalytic activity">
    <reaction evidence="5">
        <text>glycyl-tRNA(Gly) + acetyl-CoA = N-acetylglycyl-tRNA(Gly) + CoA + H(+)</text>
        <dbReference type="Rhea" id="RHEA:81867"/>
        <dbReference type="Rhea" id="RHEA-COMP:9683"/>
        <dbReference type="Rhea" id="RHEA-COMP:19766"/>
        <dbReference type="ChEBI" id="CHEBI:15378"/>
        <dbReference type="ChEBI" id="CHEBI:57287"/>
        <dbReference type="ChEBI" id="CHEBI:57288"/>
        <dbReference type="ChEBI" id="CHEBI:78522"/>
        <dbReference type="ChEBI" id="CHEBI:232036"/>
    </reaction>
</comment>
<feature type="domain" description="N-acetyltransferase" evidence="6">
    <location>
        <begin position="93"/>
        <end position="171"/>
    </location>
</feature>
<dbReference type="PROSITE" id="PS51186">
    <property type="entry name" value="GNAT"/>
    <property type="match status" value="1"/>
</dbReference>
<dbReference type="InterPro" id="IPR016181">
    <property type="entry name" value="Acyl_CoA_acyltransferase"/>
</dbReference>
<dbReference type="EMBL" id="JARXIC010000063">
    <property type="protein sequence ID" value="MDQ8196314.1"/>
    <property type="molecule type" value="Genomic_DNA"/>
</dbReference>
<gene>
    <name evidence="7" type="ORF">QEH59_17900</name>
</gene>
<keyword evidence="1" id="KW-0678">Repressor</keyword>
<dbReference type="PANTHER" id="PTHR36449:SF1">
    <property type="entry name" value="ACETYLTRANSFERASE"/>
    <property type="match status" value="1"/>
</dbReference>
<dbReference type="EC" id="2.3.1.-" evidence="7"/>
<dbReference type="Gene3D" id="3.40.630.30">
    <property type="match status" value="1"/>
</dbReference>
<accession>A0ABU1AND9</accession>
<keyword evidence="3 7" id="KW-0808">Transferase</keyword>
<dbReference type="Pfam" id="PF13508">
    <property type="entry name" value="Acetyltransf_7"/>
    <property type="match status" value="1"/>
</dbReference>
<name>A0ABU1AND9_9BACT</name>
<dbReference type="RefSeq" id="WP_308986748.1">
    <property type="nucleotide sequence ID" value="NZ_JARXIC010000063.1"/>
</dbReference>
<organism evidence="7 8">
    <name type="scientific">Thalassobacterium sedimentorum</name>
    <dbReference type="NCBI Taxonomy" id="3041258"/>
    <lineage>
        <taxon>Bacteria</taxon>
        <taxon>Pseudomonadati</taxon>
        <taxon>Verrucomicrobiota</taxon>
        <taxon>Opitutia</taxon>
        <taxon>Puniceicoccales</taxon>
        <taxon>Coraliomargaritaceae</taxon>
        <taxon>Thalassobacterium</taxon>
    </lineage>
</organism>
<comment type="caution">
    <text evidence="7">The sequence shown here is derived from an EMBL/GenBank/DDBJ whole genome shotgun (WGS) entry which is preliminary data.</text>
</comment>
<dbReference type="SUPFAM" id="SSF55729">
    <property type="entry name" value="Acyl-CoA N-acyltransferases (Nat)"/>
    <property type="match status" value="1"/>
</dbReference>
<evidence type="ECO:0000256" key="4">
    <source>
        <dbReference type="ARBA" id="ARBA00023315"/>
    </source>
</evidence>
<evidence type="ECO:0000256" key="5">
    <source>
        <dbReference type="ARBA" id="ARBA00049880"/>
    </source>
</evidence>
<protein>
    <submittedName>
        <fullName evidence="7">GNAT family N-acetyltransferase</fullName>
        <ecNumber evidence="7">2.3.1.-</ecNumber>
    </submittedName>
</protein>
<evidence type="ECO:0000313" key="7">
    <source>
        <dbReference type="EMBL" id="MDQ8196314.1"/>
    </source>
</evidence>
<dbReference type="Proteomes" id="UP001243717">
    <property type="component" value="Unassembled WGS sequence"/>
</dbReference>
<dbReference type="InterPro" id="IPR000182">
    <property type="entry name" value="GNAT_dom"/>
</dbReference>
<dbReference type="PANTHER" id="PTHR36449">
    <property type="entry name" value="ACETYLTRANSFERASE-RELATED"/>
    <property type="match status" value="1"/>
</dbReference>
<evidence type="ECO:0000256" key="3">
    <source>
        <dbReference type="ARBA" id="ARBA00022679"/>
    </source>
</evidence>
<proteinExistence type="predicted"/>
<keyword evidence="2" id="KW-1277">Toxin-antitoxin system</keyword>
<keyword evidence="4 7" id="KW-0012">Acyltransferase</keyword>
<evidence type="ECO:0000256" key="2">
    <source>
        <dbReference type="ARBA" id="ARBA00022649"/>
    </source>
</evidence>
<reference evidence="7 8" key="1">
    <citation type="submission" date="2023-04" db="EMBL/GenBank/DDBJ databases">
        <title>A novel bacteria isolated from coastal sediment.</title>
        <authorList>
            <person name="Liu X.-J."/>
            <person name="Du Z.-J."/>
        </authorList>
    </citation>
    <scope>NUCLEOTIDE SEQUENCE [LARGE SCALE GENOMIC DNA]</scope>
    <source>
        <strain evidence="7 8">SDUM461004</strain>
    </source>
</reference>
<sequence length="171" mass="18907">MIPDLHIQHLDKALHDRTGFDCGVSALNGYLATQARKEQASGCCVCFVASESADPKRIMGYYTLSSASIKRTALDEKLTKKLPRYNDLPATLLGRLAVNQQFQGQGLGGRLLISAMSRAYQASQEVASWALVTDPKDASARAFYEKFGFLELDKQRMFLPMKEVESIVNAL</sequence>
<keyword evidence="8" id="KW-1185">Reference proteome</keyword>